<accession>A0A318PEF3</accession>
<dbReference type="RefSeq" id="WP_061276531.1">
    <property type="nucleotide sequence ID" value="NZ_CBCRXN010000088.1"/>
</dbReference>
<protein>
    <submittedName>
        <fullName evidence="1">Uncharacterized protein</fullName>
    </submittedName>
</protein>
<name>A0A318PEF3_KOMXY</name>
<reference evidence="1 2" key="1">
    <citation type="submission" date="2017-07" db="EMBL/GenBank/DDBJ databases">
        <title>A draft genome sequence of Komagataeibacter xylinus LMG 1515.</title>
        <authorList>
            <person name="Skraban J."/>
            <person name="Cleenwerck I."/>
            <person name="Vandamme P."/>
            <person name="Trcek J."/>
        </authorList>
    </citation>
    <scope>NUCLEOTIDE SEQUENCE [LARGE SCALE GENOMIC DNA]</scope>
    <source>
        <strain evidence="1 2">LMG 1515</strain>
    </source>
</reference>
<organism evidence="1 2">
    <name type="scientific">Komagataeibacter xylinus</name>
    <name type="common">Gluconacetobacter xylinus</name>
    <dbReference type="NCBI Taxonomy" id="28448"/>
    <lineage>
        <taxon>Bacteria</taxon>
        <taxon>Pseudomonadati</taxon>
        <taxon>Pseudomonadota</taxon>
        <taxon>Alphaproteobacteria</taxon>
        <taxon>Acetobacterales</taxon>
        <taxon>Acetobacteraceae</taxon>
        <taxon>Komagataeibacter</taxon>
    </lineage>
</organism>
<proteinExistence type="predicted"/>
<evidence type="ECO:0000313" key="2">
    <source>
        <dbReference type="Proteomes" id="UP000248257"/>
    </source>
</evidence>
<sequence length="83" mass="9968">MTSDLTEWLGSYGLAYRDEIPLVGILYTHHRTDPRLGKIKTTGDLAKFLGNPRSQNMRQQIDNIFEQMLYDRDYERFRETRWK</sequence>
<dbReference type="AlphaFoldDB" id="A0A318PEF3"/>
<dbReference type="EMBL" id="NKUC01000064">
    <property type="protein sequence ID" value="PYD55601.1"/>
    <property type="molecule type" value="Genomic_DNA"/>
</dbReference>
<gene>
    <name evidence="1" type="ORF">CFR75_15675</name>
</gene>
<evidence type="ECO:0000313" key="1">
    <source>
        <dbReference type="EMBL" id="PYD55601.1"/>
    </source>
</evidence>
<comment type="caution">
    <text evidence="1">The sequence shown here is derived from an EMBL/GenBank/DDBJ whole genome shotgun (WGS) entry which is preliminary data.</text>
</comment>
<dbReference type="Proteomes" id="UP000248257">
    <property type="component" value="Unassembled WGS sequence"/>
</dbReference>
<keyword evidence="2" id="KW-1185">Reference proteome</keyword>